<sequence length="251" mass="26902">MALEEHGFEAVENIVDIEPSGESYDSISVEDGTGRPDNPMINAGAMTIHALIGGPDAHADERDDRILDVFSALAGRRLEVDEEGFEHEFASADRNLAIAHMLRALDVLPDEPRDVVRGYLRQCAITVTTADLARMGAGLAAGGRNPVTGEQVFSRQVVRQALSVMMTCGMYDSAGDWVSEVGIPAKSGVGGGILGVVPGRGGIGTFGPRLDEHGTSVRGQLAYERISDELGIHFVDALHEEDHRWERAVDA</sequence>
<dbReference type="SUPFAM" id="SSF56601">
    <property type="entry name" value="beta-lactamase/transpeptidase-like"/>
    <property type="match status" value="1"/>
</dbReference>
<evidence type="ECO:0000313" key="7">
    <source>
        <dbReference type="Proteomes" id="UP001157126"/>
    </source>
</evidence>
<gene>
    <name evidence="6" type="ORF">GCM10025883_38750</name>
</gene>
<reference evidence="7" key="1">
    <citation type="journal article" date="2019" name="Int. J. Syst. Evol. Microbiol.">
        <title>The Global Catalogue of Microorganisms (GCM) 10K type strain sequencing project: providing services to taxonomists for standard genome sequencing and annotation.</title>
        <authorList>
            <consortium name="The Broad Institute Genomics Platform"/>
            <consortium name="The Broad Institute Genome Sequencing Center for Infectious Disease"/>
            <person name="Wu L."/>
            <person name="Ma J."/>
        </authorList>
    </citation>
    <scope>NUCLEOTIDE SEQUENCE [LARGE SCALE GENOMIC DNA]</scope>
    <source>
        <strain evidence="7">NBRC 113072</strain>
    </source>
</reference>
<organism evidence="6 7">
    <name type="scientific">Mobilicoccus caccae</name>
    <dbReference type="NCBI Taxonomy" id="1859295"/>
    <lineage>
        <taxon>Bacteria</taxon>
        <taxon>Bacillati</taxon>
        <taxon>Actinomycetota</taxon>
        <taxon>Actinomycetes</taxon>
        <taxon>Micrococcales</taxon>
        <taxon>Dermatophilaceae</taxon>
        <taxon>Mobilicoccus</taxon>
    </lineage>
</organism>
<evidence type="ECO:0000256" key="2">
    <source>
        <dbReference type="ARBA" id="ARBA00011881"/>
    </source>
</evidence>
<protein>
    <recommendedName>
        <fullName evidence="3">glutaminase</fullName>
        <ecNumber evidence="3">3.5.1.2</ecNumber>
    </recommendedName>
</protein>
<dbReference type="InterPro" id="IPR015868">
    <property type="entry name" value="Glutaminase"/>
</dbReference>
<evidence type="ECO:0000256" key="4">
    <source>
        <dbReference type="ARBA" id="ARBA00022801"/>
    </source>
</evidence>
<dbReference type="InterPro" id="IPR012338">
    <property type="entry name" value="Beta-lactam/transpept-like"/>
</dbReference>
<comment type="similarity">
    <text evidence="1">Belongs to the glutaminase family.</text>
</comment>
<comment type="subunit">
    <text evidence="2">Homotetramer.</text>
</comment>
<evidence type="ECO:0000256" key="5">
    <source>
        <dbReference type="ARBA" id="ARBA00049534"/>
    </source>
</evidence>
<dbReference type="Proteomes" id="UP001157126">
    <property type="component" value="Unassembled WGS sequence"/>
</dbReference>
<evidence type="ECO:0000256" key="1">
    <source>
        <dbReference type="ARBA" id="ARBA00011076"/>
    </source>
</evidence>
<evidence type="ECO:0000313" key="6">
    <source>
        <dbReference type="EMBL" id="GMA41830.1"/>
    </source>
</evidence>
<dbReference type="Pfam" id="PF04960">
    <property type="entry name" value="Glutaminase"/>
    <property type="match status" value="1"/>
</dbReference>
<dbReference type="EMBL" id="BSUO01000001">
    <property type="protein sequence ID" value="GMA41830.1"/>
    <property type="molecule type" value="Genomic_DNA"/>
</dbReference>
<name>A0ABQ6IV57_9MICO</name>
<accession>A0ABQ6IV57</accession>
<comment type="catalytic activity">
    <reaction evidence="5">
        <text>L-glutamine + H2O = L-glutamate + NH4(+)</text>
        <dbReference type="Rhea" id="RHEA:15889"/>
        <dbReference type="ChEBI" id="CHEBI:15377"/>
        <dbReference type="ChEBI" id="CHEBI:28938"/>
        <dbReference type="ChEBI" id="CHEBI:29985"/>
        <dbReference type="ChEBI" id="CHEBI:58359"/>
        <dbReference type="EC" id="3.5.1.2"/>
    </reaction>
</comment>
<evidence type="ECO:0000256" key="3">
    <source>
        <dbReference type="ARBA" id="ARBA00012918"/>
    </source>
</evidence>
<comment type="caution">
    <text evidence="6">The sequence shown here is derived from an EMBL/GenBank/DDBJ whole genome shotgun (WGS) entry which is preliminary data.</text>
</comment>
<keyword evidence="4" id="KW-0378">Hydrolase</keyword>
<dbReference type="PANTHER" id="PTHR12544:SF29">
    <property type="entry name" value="GLUTAMINASE"/>
    <property type="match status" value="1"/>
</dbReference>
<proteinExistence type="inferred from homology"/>
<dbReference type="EC" id="3.5.1.2" evidence="3"/>
<dbReference type="Gene3D" id="3.40.710.10">
    <property type="entry name" value="DD-peptidase/beta-lactamase superfamily"/>
    <property type="match status" value="1"/>
</dbReference>
<keyword evidence="7" id="KW-1185">Reference proteome</keyword>
<dbReference type="PANTHER" id="PTHR12544">
    <property type="entry name" value="GLUTAMINASE"/>
    <property type="match status" value="1"/>
</dbReference>